<keyword evidence="2" id="KW-0472">Membrane</keyword>
<dbReference type="Gramene" id="Pp3c26_13700V3.2">
    <property type="protein sequence ID" value="Pp3c26_13700V3.2"/>
    <property type="gene ID" value="Pp3c26_13700"/>
</dbReference>
<dbReference type="EnsemblPlants" id="Pp3c26_13700V3.2">
    <property type="protein sequence ID" value="Pp3c26_13700V3.2"/>
    <property type="gene ID" value="Pp3c26_13700"/>
</dbReference>
<dbReference type="EMBL" id="ABEU02000026">
    <property type="protein sequence ID" value="PNR27133.1"/>
    <property type="molecule type" value="Genomic_DNA"/>
</dbReference>
<keyword evidence="2" id="KW-1133">Transmembrane helix</keyword>
<evidence type="ECO:0000313" key="3">
    <source>
        <dbReference type="EMBL" id="PNR27133.1"/>
    </source>
</evidence>
<organism evidence="3">
    <name type="scientific">Physcomitrium patens</name>
    <name type="common">Spreading-leaved earth moss</name>
    <name type="synonym">Physcomitrella patens</name>
    <dbReference type="NCBI Taxonomy" id="3218"/>
    <lineage>
        <taxon>Eukaryota</taxon>
        <taxon>Viridiplantae</taxon>
        <taxon>Streptophyta</taxon>
        <taxon>Embryophyta</taxon>
        <taxon>Bryophyta</taxon>
        <taxon>Bryophytina</taxon>
        <taxon>Bryopsida</taxon>
        <taxon>Funariidae</taxon>
        <taxon>Funariales</taxon>
        <taxon>Funariaceae</taxon>
        <taxon>Physcomitrium</taxon>
    </lineage>
</organism>
<dbReference type="PANTHER" id="PTHR31963:SF4">
    <property type="entry name" value="GUSTATORY RECEPTOR"/>
    <property type="match status" value="1"/>
</dbReference>
<dbReference type="EnsemblPlants" id="Pp3c26_13700V3.1">
    <property type="protein sequence ID" value="Pp3c26_13700V3.1"/>
    <property type="gene ID" value="Pp3c26_13700"/>
</dbReference>
<dbReference type="PaxDb" id="3218-PP1S6_424V6.1"/>
<proteinExistence type="predicted"/>
<dbReference type="Gramene" id="Pp3c26_13700V3.4">
    <property type="protein sequence ID" value="Pp3c26_13700V3.4"/>
    <property type="gene ID" value="Pp3c26_13700"/>
</dbReference>
<reference evidence="4" key="3">
    <citation type="submission" date="2020-12" db="UniProtKB">
        <authorList>
            <consortium name="EnsemblPlants"/>
        </authorList>
    </citation>
    <scope>IDENTIFICATION</scope>
</reference>
<sequence>MNQSLAEDPARAPLLDRLLNEEAFQSGMIFSHAENPSNEVLRHRATAQDQERCIDIDDHNRKDNQALVRTLSHARDELRYFRNGLRCLGLDQSSKLKVTLSWILFALFTFIVPFVNLTSVSCPDCDPQHRHPFEGLVQLAETALAAVSFVCLSHIVRRHGLRRTLFLDRIVRESHEVRAGYESELHGAFSLLGSFLLPIALIEIAFRVWWYYYVTVSIPFIESHRRLKIILNVVLCSCGLLSWLYRTSVFLFTCILFRLMCHLQILRLKGYIKLLETTSNVSIILSEHMRIRSQLTIISHRFRAFLVAASFTISFSQVWSAFVLLSSYEKFNFFRAGDLVVCSVVQLTGLMLCLNGAAKITHRAQRIIGIVSQWHALATCNPHAVTDSQRTGEGDSNDPALWSSTIRGPAHPCVYNDSSDESDSDDEEQSPRHSTSIKQAFHDMENYQKRHALLCYLQQAKAGVSLYGCVLDRGFLYGIFACTFSLILVILDYWMRRLWEGWKG</sequence>
<keyword evidence="5" id="KW-1185">Reference proteome</keyword>
<feature type="transmembrane region" description="Helical" evidence="2">
    <location>
        <begin position="135"/>
        <end position="156"/>
    </location>
</feature>
<dbReference type="GeneID" id="112277919"/>
<dbReference type="Proteomes" id="UP000006727">
    <property type="component" value="Chromosome 26"/>
</dbReference>
<dbReference type="EnsemblPlants" id="Pp3c26_13700V3.4">
    <property type="protein sequence ID" value="Pp3c26_13700V3.4"/>
    <property type="gene ID" value="Pp3c26_13700"/>
</dbReference>
<accession>A0A2K1ICX7</accession>
<feature type="transmembrane region" description="Helical" evidence="2">
    <location>
        <begin position="475"/>
        <end position="495"/>
    </location>
</feature>
<evidence type="ECO:0000313" key="5">
    <source>
        <dbReference type="Proteomes" id="UP000006727"/>
    </source>
</evidence>
<reference evidence="3 5" key="2">
    <citation type="journal article" date="2018" name="Plant J.">
        <title>The Physcomitrella patens chromosome-scale assembly reveals moss genome structure and evolution.</title>
        <authorList>
            <person name="Lang D."/>
            <person name="Ullrich K.K."/>
            <person name="Murat F."/>
            <person name="Fuchs J."/>
            <person name="Jenkins J."/>
            <person name="Haas F.B."/>
            <person name="Piednoel M."/>
            <person name="Gundlach H."/>
            <person name="Van Bel M."/>
            <person name="Meyberg R."/>
            <person name="Vives C."/>
            <person name="Morata J."/>
            <person name="Symeonidi A."/>
            <person name="Hiss M."/>
            <person name="Muchero W."/>
            <person name="Kamisugi Y."/>
            <person name="Saleh O."/>
            <person name="Blanc G."/>
            <person name="Decker E.L."/>
            <person name="van Gessel N."/>
            <person name="Grimwood J."/>
            <person name="Hayes R.D."/>
            <person name="Graham S.W."/>
            <person name="Gunter L.E."/>
            <person name="McDaniel S.F."/>
            <person name="Hoernstein S.N.W."/>
            <person name="Larsson A."/>
            <person name="Li F.W."/>
            <person name="Perroud P.F."/>
            <person name="Phillips J."/>
            <person name="Ranjan P."/>
            <person name="Rokshar D.S."/>
            <person name="Rothfels C.J."/>
            <person name="Schneider L."/>
            <person name="Shu S."/>
            <person name="Stevenson D.W."/>
            <person name="Thummler F."/>
            <person name="Tillich M."/>
            <person name="Villarreal Aguilar J.C."/>
            <person name="Widiez T."/>
            <person name="Wong G.K."/>
            <person name="Wymore A."/>
            <person name="Zhang Y."/>
            <person name="Zimmer A.D."/>
            <person name="Quatrano R.S."/>
            <person name="Mayer K.F.X."/>
            <person name="Goodstein D."/>
            <person name="Casacuberta J.M."/>
            <person name="Vandepoele K."/>
            <person name="Reski R."/>
            <person name="Cuming A.C."/>
            <person name="Tuskan G.A."/>
            <person name="Maumus F."/>
            <person name="Salse J."/>
            <person name="Schmutz J."/>
            <person name="Rensing S.A."/>
        </authorList>
    </citation>
    <scope>NUCLEOTIDE SEQUENCE [LARGE SCALE GENOMIC DNA]</scope>
    <source>
        <strain evidence="4 5">cv. Gransden 2004</strain>
    </source>
</reference>
<dbReference type="Gramene" id="Pp3c26_13700V3.3">
    <property type="protein sequence ID" value="Pp3c26_13700V3.3"/>
    <property type="gene ID" value="Pp3c26_13700"/>
</dbReference>
<protein>
    <submittedName>
        <fullName evidence="3 4">Uncharacterized protein</fullName>
    </submittedName>
</protein>
<dbReference type="InterPro" id="IPR021924">
    <property type="entry name" value="DUF3537"/>
</dbReference>
<feature type="transmembrane region" description="Helical" evidence="2">
    <location>
        <begin position="96"/>
        <end position="115"/>
    </location>
</feature>
<reference evidence="3 5" key="1">
    <citation type="journal article" date="2008" name="Science">
        <title>The Physcomitrella genome reveals evolutionary insights into the conquest of land by plants.</title>
        <authorList>
            <person name="Rensing S."/>
            <person name="Lang D."/>
            <person name="Zimmer A."/>
            <person name="Terry A."/>
            <person name="Salamov A."/>
            <person name="Shapiro H."/>
            <person name="Nishiyama T."/>
            <person name="Perroud P.-F."/>
            <person name="Lindquist E."/>
            <person name="Kamisugi Y."/>
            <person name="Tanahashi T."/>
            <person name="Sakakibara K."/>
            <person name="Fujita T."/>
            <person name="Oishi K."/>
            <person name="Shin-I T."/>
            <person name="Kuroki Y."/>
            <person name="Toyoda A."/>
            <person name="Suzuki Y."/>
            <person name="Hashimoto A."/>
            <person name="Yamaguchi K."/>
            <person name="Sugano A."/>
            <person name="Kohara Y."/>
            <person name="Fujiyama A."/>
            <person name="Anterola A."/>
            <person name="Aoki S."/>
            <person name="Ashton N."/>
            <person name="Barbazuk W.B."/>
            <person name="Barker E."/>
            <person name="Bennetzen J."/>
            <person name="Bezanilla M."/>
            <person name="Blankenship R."/>
            <person name="Cho S.H."/>
            <person name="Dutcher S."/>
            <person name="Estelle M."/>
            <person name="Fawcett J.A."/>
            <person name="Gundlach H."/>
            <person name="Hanada K."/>
            <person name="Heyl A."/>
            <person name="Hicks K.A."/>
            <person name="Hugh J."/>
            <person name="Lohr M."/>
            <person name="Mayer K."/>
            <person name="Melkozernov A."/>
            <person name="Murata T."/>
            <person name="Nelson D."/>
            <person name="Pils B."/>
            <person name="Prigge M."/>
            <person name="Reiss B."/>
            <person name="Renner T."/>
            <person name="Rombauts S."/>
            <person name="Rushton P."/>
            <person name="Sanderfoot A."/>
            <person name="Schween G."/>
            <person name="Shiu S.-H."/>
            <person name="Stueber K."/>
            <person name="Theodoulou F.L."/>
            <person name="Tu H."/>
            <person name="Van de Peer Y."/>
            <person name="Verrier P.J."/>
            <person name="Waters E."/>
            <person name="Wood A."/>
            <person name="Yang L."/>
            <person name="Cove D."/>
            <person name="Cuming A."/>
            <person name="Hasebe M."/>
            <person name="Lucas S."/>
            <person name="Mishler D.B."/>
            <person name="Reski R."/>
            <person name="Grigoriev I."/>
            <person name="Quatrano R.S."/>
            <person name="Boore J.L."/>
        </authorList>
    </citation>
    <scope>NUCLEOTIDE SEQUENCE [LARGE SCALE GENOMIC DNA]</scope>
    <source>
        <strain evidence="4 5">cv. Gransden 2004</strain>
    </source>
</reference>
<feature type="transmembrane region" description="Helical" evidence="2">
    <location>
        <begin position="336"/>
        <end position="358"/>
    </location>
</feature>
<dbReference type="Gramene" id="Pp3c26_13700V3.5">
    <property type="protein sequence ID" value="Pp3c26_13700V3.5"/>
    <property type="gene ID" value="Pp3c26_13700"/>
</dbReference>
<feature type="transmembrane region" description="Helical" evidence="2">
    <location>
        <begin position="188"/>
        <end position="209"/>
    </location>
</feature>
<feature type="transmembrane region" description="Helical" evidence="2">
    <location>
        <begin position="229"/>
        <end position="259"/>
    </location>
</feature>
<dbReference type="AlphaFoldDB" id="A0A2K1ICX7"/>
<evidence type="ECO:0000313" key="4">
    <source>
        <dbReference type="EnsemblPlants" id="Pp3c26_13700V3.1"/>
    </source>
</evidence>
<evidence type="ECO:0000256" key="1">
    <source>
        <dbReference type="SAM" id="MobiDB-lite"/>
    </source>
</evidence>
<dbReference type="Gramene" id="Pp3c26_13700V3.1">
    <property type="protein sequence ID" value="Pp3c26_13700V3.1"/>
    <property type="gene ID" value="Pp3c26_13700"/>
</dbReference>
<dbReference type="Pfam" id="PF12056">
    <property type="entry name" value="DUF3537"/>
    <property type="match status" value="1"/>
</dbReference>
<dbReference type="RefSeq" id="XP_024366532.1">
    <property type="nucleotide sequence ID" value="XM_024510764.2"/>
</dbReference>
<feature type="region of interest" description="Disordered" evidence="1">
    <location>
        <begin position="385"/>
        <end position="409"/>
    </location>
</feature>
<keyword evidence="2" id="KW-0812">Transmembrane</keyword>
<dbReference type="EnsemblPlants" id="Pp3c26_13700V3.3">
    <property type="protein sequence ID" value="Pp3c26_13700V3.3"/>
    <property type="gene ID" value="Pp3c26_13700"/>
</dbReference>
<feature type="transmembrane region" description="Helical" evidence="2">
    <location>
        <begin position="302"/>
        <end position="324"/>
    </location>
</feature>
<dbReference type="PANTHER" id="PTHR31963">
    <property type="entry name" value="RAS GUANINE NUCLEOTIDE EXCHANGE FACTOR K"/>
    <property type="match status" value="1"/>
</dbReference>
<gene>
    <name evidence="4" type="primary">LOC112277919</name>
    <name evidence="3" type="ORF">PHYPA_030614</name>
</gene>
<dbReference type="RefSeq" id="XP_024366531.1">
    <property type="nucleotide sequence ID" value="XM_024510763.2"/>
</dbReference>
<dbReference type="EnsemblPlants" id="Pp3c26_13700V3.5">
    <property type="protein sequence ID" value="Pp3c26_13700V3.5"/>
    <property type="gene ID" value="Pp3c26_13700"/>
</dbReference>
<name>A0A2K1ICX7_PHYPA</name>
<dbReference type="OrthoDB" id="1916325at2759"/>
<evidence type="ECO:0000256" key="2">
    <source>
        <dbReference type="SAM" id="Phobius"/>
    </source>
</evidence>